<accession>A0A7N9D4X5</accession>
<reference evidence="1" key="3">
    <citation type="submission" date="2025-09" db="UniProtKB">
        <authorList>
            <consortium name="Ensembl"/>
        </authorList>
    </citation>
    <scope>IDENTIFICATION</scope>
</reference>
<protein>
    <submittedName>
        <fullName evidence="1">Uncharacterized protein</fullName>
    </submittedName>
</protein>
<name>A0A7N9D4X5_MACFA</name>
<dbReference type="Ensembl" id="ENSMFAT00000090275.1">
    <property type="protein sequence ID" value="ENSMFAP00000061327.1"/>
    <property type="gene ID" value="ENSMFAG00000057361.1"/>
</dbReference>
<dbReference type="PRINTS" id="PR02045">
    <property type="entry name" value="F138DOMAIN"/>
</dbReference>
<keyword evidence="2" id="KW-1185">Reference proteome</keyword>
<sequence>FFFFFFFFFERESRSVTQAGVQWRDLSSVQPTPPRFKQPSCLSLPSSWDYRHASPHLANFLFLVEMGFHHVGQAGLKLLTSGHPPTLASQSAGITCVSHHAQLAPKVVEGLAGAVAEEHKL</sequence>
<dbReference type="AlphaFoldDB" id="A0A7N9D4X5"/>
<dbReference type="Proteomes" id="UP000233100">
    <property type="component" value="Chromosome 3"/>
</dbReference>
<evidence type="ECO:0000313" key="2">
    <source>
        <dbReference type="Proteomes" id="UP000233100"/>
    </source>
</evidence>
<reference evidence="1 2" key="1">
    <citation type="submission" date="2013-03" db="EMBL/GenBank/DDBJ databases">
        <authorList>
            <person name="Warren W."/>
            <person name="Wilson R.K."/>
        </authorList>
    </citation>
    <scope>NUCLEOTIDE SEQUENCE</scope>
</reference>
<dbReference type="GeneTree" id="ENSGT00940000161627"/>
<organism evidence="1 2">
    <name type="scientific">Macaca fascicularis</name>
    <name type="common">Crab-eating macaque</name>
    <name type="synonym">Cynomolgus monkey</name>
    <dbReference type="NCBI Taxonomy" id="9541"/>
    <lineage>
        <taxon>Eukaryota</taxon>
        <taxon>Metazoa</taxon>
        <taxon>Chordata</taxon>
        <taxon>Craniata</taxon>
        <taxon>Vertebrata</taxon>
        <taxon>Euteleostomi</taxon>
        <taxon>Mammalia</taxon>
        <taxon>Eutheria</taxon>
        <taxon>Euarchontoglires</taxon>
        <taxon>Primates</taxon>
        <taxon>Haplorrhini</taxon>
        <taxon>Catarrhini</taxon>
        <taxon>Cercopithecidae</taxon>
        <taxon>Cercopithecinae</taxon>
        <taxon>Macaca</taxon>
    </lineage>
</organism>
<dbReference type="PANTHER" id="PTHR46254">
    <property type="entry name" value="PROTEIN GVQW1-RELATED"/>
    <property type="match status" value="1"/>
</dbReference>
<evidence type="ECO:0000313" key="1">
    <source>
        <dbReference type="Ensembl" id="ENSMFAP00000061327.1"/>
    </source>
</evidence>
<dbReference type="PANTHER" id="PTHR46254:SF3">
    <property type="entry name" value="SECRETED PROTEIN"/>
    <property type="match status" value="1"/>
</dbReference>
<proteinExistence type="predicted"/>
<reference evidence="1" key="2">
    <citation type="submission" date="2025-08" db="UniProtKB">
        <authorList>
            <consortium name="Ensembl"/>
        </authorList>
    </citation>
    <scope>IDENTIFICATION</scope>
</reference>